<dbReference type="Gene3D" id="2.60.40.1240">
    <property type="match status" value="1"/>
</dbReference>
<organism evidence="3 4">
    <name type="scientific">Nocardia niwae</name>
    <dbReference type="NCBI Taxonomy" id="626084"/>
    <lineage>
        <taxon>Bacteria</taxon>
        <taxon>Bacillati</taxon>
        <taxon>Actinomycetota</taxon>
        <taxon>Actinomycetes</taxon>
        <taxon>Mycobacteriales</taxon>
        <taxon>Nocardiaceae</taxon>
        <taxon>Nocardia</taxon>
    </lineage>
</organism>
<dbReference type="InterPro" id="IPR029050">
    <property type="entry name" value="Immunoprotect_excell_Ig-like"/>
</dbReference>
<comment type="caution">
    <text evidence="3">The sequence shown here is derived from an EMBL/GenBank/DDBJ whole genome shotgun (WGS) entry which is preliminary data.</text>
</comment>
<name>A0ABV2X7L2_9NOCA</name>
<reference evidence="3 4" key="1">
    <citation type="submission" date="2024-06" db="EMBL/GenBank/DDBJ databases">
        <title>The Natural Products Discovery Center: Release of the First 8490 Sequenced Strains for Exploring Actinobacteria Biosynthetic Diversity.</title>
        <authorList>
            <person name="Kalkreuter E."/>
            <person name="Kautsar S.A."/>
            <person name="Yang D."/>
            <person name="Bader C.D."/>
            <person name="Teijaro C.N."/>
            <person name="Fluegel L."/>
            <person name="Davis C.M."/>
            <person name="Simpson J.R."/>
            <person name="Lauterbach L."/>
            <person name="Steele A.D."/>
            <person name="Gui C."/>
            <person name="Meng S."/>
            <person name="Li G."/>
            <person name="Viehrig K."/>
            <person name="Ye F."/>
            <person name="Su P."/>
            <person name="Kiefer A.F."/>
            <person name="Nichols A."/>
            <person name="Cepeda A.J."/>
            <person name="Yan W."/>
            <person name="Fan B."/>
            <person name="Jiang Y."/>
            <person name="Adhikari A."/>
            <person name="Zheng C.-J."/>
            <person name="Schuster L."/>
            <person name="Cowan T.M."/>
            <person name="Smanski M.J."/>
            <person name="Chevrette M.G."/>
            <person name="De Carvalho L.P.S."/>
            <person name="Shen B."/>
        </authorList>
    </citation>
    <scope>NUCLEOTIDE SEQUENCE [LARGE SCALE GENOMIC DNA]</scope>
    <source>
        <strain evidence="3 4">NPDC019434</strain>
    </source>
</reference>
<evidence type="ECO:0000313" key="3">
    <source>
        <dbReference type="EMBL" id="MEU2121881.1"/>
    </source>
</evidence>
<sequence>MILLCGGCFGIVGLSANESKTDGKSPAGKNVAAVGSAVRDGQFEFKVTAIDPPVASVGSGVLEEKARGEFLVMHVDITNTGKEPRSYFDSNQKLIDDQGREYANNSAAARRLGADTWTSDLNPGFTIQVKIVFDVPPGTVPAVLELHDSMLSGGVKVALR</sequence>
<dbReference type="InterPro" id="IPR029051">
    <property type="entry name" value="DUF4352"/>
</dbReference>
<dbReference type="EMBL" id="JBEYBR010000015">
    <property type="protein sequence ID" value="MEU2121881.1"/>
    <property type="molecule type" value="Genomic_DNA"/>
</dbReference>
<dbReference type="Pfam" id="PF11611">
    <property type="entry name" value="DUF4352"/>
    <property type="match status" value="1"/>
</dbReference>
<evidence type="ECO:0000256" key="1">
    <source>
        <dbReference type="ARBA" id="ARBA00022729"/>
    </source>
</evidence>
<accession>A0ABV2X7L2</accession>
<evidence type="ECO:0000313" key="4">
    <source>
        <dbReference type="Proteomes" id="UP001550535"/>
    </source>
</evidence>
<protein>
    <submittedName>
        <fullName evidence="3">DUF4352 domain-containing protein</fullName>
    </submittedName>
</protein>
<evidence type="ECO:0000259" key="2">
    <source>
        <dbReference type="Pfam" id="PF11611"/>
    </source>
</evidence>
<dbReference type="Proteomes" id="UP001550535">
    <property type="component" value="Unassembled WGS sequence"/>
</dbReference>
<keyword evidence="4" id="KW-1185">Reference proteome</keyword>
<feature type="domain" description="DUF4352" evidence="2">
    <location>
        <begin position="33"/>
        <end position="154"/>
    </location>
</feature>
<gene>
    <name evidence="3" type="ORF">ABZ507_08585</name>
</gene>
<dbReference type="RefSeq" id="WP_063917541.1">
    <property type="nucleotide sequence ID" value="NZ_JBEYBM010000015.1"/>
</dbReference>
<keyword evidence="1" id="KW-0732">Signal</keyword>
<proteinExistence type="predicted"/>